<keyword evidence="3" id="KW-1185">Reference proteome</keyword>
<name>A0A317W8R5_9EURO</name>
<dbReference type="PANTHER" id="PTHR37014:SF10">
    <property type="entry name" value="RICH PROTEIN MS8, PUTATIVE (AFU_ORTHOLOGUE AFUA_7G05650)-RELATED"/>
    <property type="match status" value="1"/>
</dbReference>
<dbReference type="PANTHER" id="PTHR37014">
    <property type="entry name" value="EXPRESSION LETHALITY PROTEIN HEL10, PUTATIVE (AFU_ORTHOLOGUE AFUA_1G06580)-RELATED"/>
    <property type="match status" value="1"/>
</dbReference>
<evidence type="ECO:0000256" key="1">
    <source>
        <dbReference type="SAM" id="MobiDB-lite"/>
    </source>
</evidence>
<comment type="caution">
    <text evidence="2">The sequence shown here is derived from an EMBL/GenBank/DDBJ whole genome shotgun (WGS) entry which is preliminary data.</text>
</comment>
<evidence type="ECO:0000313" key="2">
    <source>
        <dbReference type="EMBL" id="PWY82121.1"/>
    </source>
</evidence>
<evidence type="ECO:0000313" key="3">
    <source>
        <dbReference type="Proteomes" id="UP000247233"/>
    </source>
</evidence>
<feature type="compositionally biased region" description="Polar residues" evidence="1">
    <location>
        <begin position="1"/>
        <end position="13"/>
    </location>
</feature>
<evidence type="ECO:0008006" key="4">
    <source>
        <dbReference type="Google" id="ProtNLM"/>
    </source>
</evidence>
<dbReference type="VEuPathDB" id="FungiDB:BO70DRAFT_429190"/>
<dbReference type="EMBL" id="MSFL01000012">
    <property type="protein sequence ID" value="PWY82121.1"/>
    <property type="molecule type" value="Genomic_DNA"/>
</dbReference>
<accession>A0A317W8R5</accession>
<dbReference type="STRING" id="1448321.A0A317W8R5"/>
<organism evidence="2 3">
    <name type="scientific">Aspergillus heteromorphus CBS 117.55</name>
    <dbReference type="NCBI Taxonomy" id="1448321"/>
    <lineage>
        <taxon>Eukaryota</taxon>
        <taxon>Fungi</taxon>
        <taxon>Dikarya</taxon>
        <taxon>Ascomycota</taxon>
        <taxon>Pezizomycotina</taxon>
        <taxon>Eurotiomycetes</taxon>
        <taxon>Eurotiomycetidae</taxon>
        <taxon>Eurotiales</taxon>
        <taxon>Aspergillaceae</taxon>
        <taxon>Aspergillus</taxon>
        <taxon>Aspergillus subgen. Circumdati</taxon>
    </lineage>
</organism>
<dbReference type="RefSeq" id="XP_025399386.1">
    <property type="nucleotide sequence ID" value="XM_025548049.1"/>
</dbReference>
<protein>
    <recommendedName>
        <fullName evidence="4">Glycine zipper 2TM domain-containing protein</fullName>
    </recommendedName>
</protein>
<gene>
    <name evidence="2" type="ORF">BO70DRAFT_429190</name>
</gene>
<sequence>MSQYNNEQYSQQGYPPYNEHYTQNHYPAGPGYAPPQSMPQERGQSPYPPQQSYERVGENASYYGEPLPQQEYAPGQNGPTEDGEKGLGSTVIGGAAGGYAAHHAGSGALGTAGGAVLGAVGMNMATSAWKKHNAPAPVAAPATAVPVTVVPASTVADTGMGLGMGMGLLGARTHFGRRRLLRHSIGLP</sequence>
<dbReference type="OrthoDB" id="4368612at2759"/>
<reference evidence="2 3" key="1">
    <citation type="submission" date="2016-12" db="EMBL/GenBank/DDBJ databases">
        <title>The genomes of Aspergillus section Nigri reveals drivers in fungal speciation.</title>
        <authorList>
            <consortium name="DOE Joint Genome Institute"/>
            <person name="Vesth T.C."/>
            <person name="Nybo J."/>
            <person name="Theobald S."/>
            <person name="Brandl J."/>
            <person name="Frisvad J.C."/>
            <person name="Nielsen K.F."/>
            <person name="Lyhne E.K."/>
            <person name="Kogle M.E."/>
            <person name="Kuo A."/>
            <person name="Riley R."/>
            <person name="Clum A."/>
            <person name="Nolan M."/>
            <person name="Lipzen A."/>
            <person name="Salamov A."/>
            <person name="Henrissat B."/>
            <person name="Wiebenga A."/>
            <person name="De Vries R.P."/>
            <person name="Grigoriev I.V."/>
            <person name="Mortensen U.H."/>
            <person name="Andersen M.R."/>
            <person name="Baker S.E."/>
        </authorList>
    </citation>
    <scope>NUCLEOTIDE SEQUENCE [LARGE SCALE GENOMIC DNA]</scope>
    <source>
        <strain evidence="2 3">CBS 117.55</strain>
    </source>
</reference>
<proteinExistence type="predicted"/>
<dbReference type="GeneID" id="37070286"/>
<feature type="region of interest" description="Disordered" evidence="1">
    <location>
        <begin position="1"/>
        <end position="89"/>
    </location>
</feature>
<dbReference type="AlphaFoldDB" id="A0A317W8R5"/>
<dbReference type="Proteomes" id="UP000247233">
    <property type="component" value="Unassembled WGS sequence"/>
</dbReference>